<feature type="non-terminal residue" evidence="1">
    <location>
        <position position="1"/>
    </location>
</feature>
<reference evidence="1" key="1">
    <citation type="submission" date="2018-05" db="EMBL/GenBank/DDBJ databases">
        <authorList>
            <person name="Lanie J.A."/>
            <person name="Ng W.-L."/>
            <person name="Kazmierczak K.M."/>
            <person name="Andrzejewski T.M."/>
            <person name="Davidsen T.M."/>
            <person name="Wayne K.J."/>
            <person name="Tettelin H."/>
            <person name="Glass J.I."/>
            <person name="Rusch D."/>
            <person name="Podicherti R."/>
            <person name="Tsui H.-C.T."/>
            <person name="Winkler M.E."/>
        </authorList>
    </citation>
    <scope>NUCLEOTIDE SEQUENCE</scope>
</reference>
<protein>
    <submittedName>
        <fullName evidence="1">Uncharacterized protein</fullName>
    </submittedName>
</protein>
<sequence length="241" mass="27742">QAIIDAEGKVEVTMEDLPTAAKGMMEENYLNDYLHLYSMKASMLGYEVSIAGRPGNSGKRGEVYFDIDGRKLDPNDYGDDYKDWYGERDGFDRNDFGEKRGWKCFEIVYPITIMMPDGSTYTIDSEEDSDLDAVKNYYEENEGTEERPSIVFPVNIIDNEGETKTISSEEEMEGAYRQCSGRDRDWGARECFELVFPVTYLMPDGSTYEISSEEDDAGWEELKEWYDANPDSEERPELQYP</sequence>
<gene>
    <name evidence="1" type="ORF">METZ01_LOCUS483934</name>
</gene>
<proteinExistence type="predicted"/>
<organism evidence="1">
    <name type="scientific">marine metagenome</name>
    <dbReference type="NCBI Taxonomy" id="408172"/>
    <lineage>
        <taxon>unclassified sequences</taxon>
        <taxon>metagenomes</taxon>
        <taxon>ecological metagenomes</taxon>
    </lineage>
</organism>
<name>A0A383CG47_9ZZZZ</name>
<feature type="non-terminal residue" evidence="1">
    <location>
        <position position="241"/>
    </location>
</feature>
<evidence type="ECO:0000313" key="1">
    <source>
        <dbReference type="EMBL" id="SVE31080.1"/>
    </source>
</evidence>
<dbReference type="AlphaFoldDB" id="A0A383CG47"/>
<accession>A0A383CG47</accession>
<dbReference type="EMBL" id="UINC01208512">
    <property type="protein sequence ID" value="SVE31080.1"/>
    <property type="molecule type" value="Genomic_DNA"/>
</dbReference>